<organism evidence="5 6">
    <name type="scientific">Oikopleura dioica</name>
    <name type="common">Tunicate</name>
    <dbReference type="NCBI Taxonomy" id="34765"/>
    <lineage>
        <taxon>Eukaryota</taxon>
        <taxon>Metazoa</taxon>
        <taxon>Chordata</taxon>
        <taxon>Tunicata</taxon>
        <taxon>Appendicularia</taxon>
        <taxon>Copelata</taxon>
        <taxon>Oikopleuridae</taxon>
        <taxon>Oikopleura</taxon>
    </lineage>
</organism>
<dbReference type="PROSITE" id="PS51034">
    <property type="entry name" value="ZP_2"/>
    <property type="match status" value="1"/>
</dbReference>
<dbReference type="Pfam" id="PF00100">
    <property type="entry name" value="Zona_pellucida"/>
    <property type="match status" value="1"/>
</dbReference>
<evidence type="ECO:0000259" key="4">
    <source>
        <dbReference type="PROSITE" id="PS51034"/>
    </source>
</evidence>
<proteinExistence type="predicted"/>
<dbReference type="Gene3D" id="2.60.40.3210">
    <property type="entry name" value="Zona pellucida, ZP-N domain"/>
    <property type="match status" value="1"/>
</dbReference>
<keyword evidence="1 3" id="KW-0732">Signal</keyword>
<feature type="signal peptide" evidence="3">
    <location>
        <begin position="1"/>
        <end position="17"/>
    </location>
</feature>
<feature type="chain" id="PRO_5046452981" evidence="3">
    <location>
        <begin position="18"/>
        <end position="344"/>
    </location>
</feature>
<accession>A0ABN7RQT1</accession>
<dbReference type="InterPro" id="IPR042235">
    <property type="entry name" value="ZP-C_dom"/>
</dbReference>
<keyword evidence="6" id="KW-1185">Reference proteome</keyword>
<evidence type="ECO:0000313" key="6">
    <source>
        <dbReference type="Proteomes" id="UP001158576"/>
    </source>
</evidence>
<dbReference type="Proteomes" id="UP001158576">
    <property type="component" value="Chromosome PAR"/>
</dbReference>
<dbReference type="Pfam" id="PF23344">
    <property type="entry name" value="ZP-N"/>
    <property type="match status" value="1"/>
</dbReference>
<dbReference type="InterPro" id="IPR055356">
    <property type="entry name" value="ZP-N"/>
</dbReference>
<feature type="domain" description="ZP" evidence="4">
    <location>
        <begin position="50"/>
        <end position="321"/>
    </location>
</feature>
<evidence type="ECO:0000313" key="5">
    <source>
        <dbReference type="EMBL" id="CAG5083030.1"/>
    </source>
</evidence>
<evidence type="ECO:0000256" key="3">
    <source>
        <dbReference type="SAM" id="SignalP"/>
    </source>
</evidence>
<dbReference type="SMART" id="SM00241">
    <property type="entry name" value="ZP"/>
    <property type="match status" value="1"/>
</dbReference>
<name>A0ABN7RQT1_OIKDI</name>
<sequence length="344" mass="37617">MNRKKLLSTFFFTSVLAKEPQGQDDCPNSAWQFVASASGNYCKPIGVSVTCDNRLMQVEFTHQHIYKNLDPVHLDSEGSAAIAGFDESCSTISKSGGVYTASIKLDKCNTQVTQDGGKIVFENSFSGNTAALTVQGIIMTKVLSFPVSCTYDDSVTLELNPLHLQGSEIDITGISNNGTFGDYFDMVAYHDQEYNTEITSDNAIVIGETVFVRIFELENIPTNVDYYLTDCTAYKKFGKPNAGKFEIVDQMCYNELVSATNDQPIRGGQRQGETGITFDFTAFAFEGQPDQLSMQCSLKLCALAVDGSTVLSDCAVQADPCPAGFSDQLELSRSLDYPEPFPIE</sequence>
<dbReference type="InterPro" id="IPR055355">
    <property type="entry name" value="ZP-C"/>
</dbReference>
<dbReference type="PANTHER" id="PTHR14002">
    <property type="entry name" value="ENDOGLIN/TGF-BETA RECEPTOR TYPE III"/>
    <property type="match status" value="1"/>
</dbReference>
<gene>
    <name evidence="5" type="ORF">OKIOD_LOCUS1819</name>
</gene>
<dbReference type="InterPro" id="IPR001507">
    <property type="entry name" value="ZP_dom"/>
</dbReference>
<protein>
    <submittedName>
        <fullName evidence="5">Oidioi.mRNA.OKI2018_I69.PAR.g10261.t1.cds</fullName>
    </submittedName>
</protein>
<evidence type="ECO:0000256" key="1">
    <source>
        <dbReference type="ARBA" id="ARBA00022729"/>
    </source>
</evidence>
<evidence type="ECO:0000256" key="2">
    <source>
        <dbReference type="ARBA" id="ARBA00023157"/>
    </source>
</evidence>
<dbReference type="EMBL" id="OU015568">
    <property type="protein sequence ID" value="CAG5083030.1"/>
    <property type="molecule type" value="Genomic_DNA"/>
</dbReference>
<dbReference type="Gene3D" id="2.60.40.4100">
    <property type="entry name" value="Zona pellucida, ZP-C domain"/>
    <property type="match status" value="1"/>
</dbReference>
<dbReference type="PANTHER" id="PTHR14002:SF20">
    <property type="entry name" value="ZONA PELLUCIDA-LIKE DOMAIN-CONTAINING PROTEIN 1"/>
    <property type="match status" value="1"/>
</dbReference>
<keyword evidence="2" id="KW-1015">Disulfide bond</keyword>
<reference evidence="5 6" key="1">
    <citation type="submission" date="2021-04" db="EMBL/GenBank/DDBJ databases">
        <authorList>
            <person name="Bliznina A."/>
        </authorList>
    </citation>
    <scope>NUCLEOTIDE SEQUENCE [LARGE SCALE GENOMIC DNA]</scope>
</reference>